<organism evidence="6 7">
    <name type="scientific">Actinomadura parmotrematis</name>
    <dbReference type="NCBI Taxonomy" id="2864039"/>
    <lineage>
        <taxon>Bacteria</taxon>
        <taxon>Bacillati</taxon>
        <taxon>Actinomycetota</taxon>
        <taxon>Actinomycetes</taxon>
        <taxon>Streptosporangiales</taxon>
        <taxon>Thermomonosporaceae</taxon>
        <taxon>Actinomadura</taxon>
    </lineage>
</organism>
<protein>
    <submittedName>
        <fullName evidence="6">TetR family transcriptional regulator</fullName>
    </submittedName>
</protein>
<dbReference type="InterPro" id="IPR050109">
    <property type="entry name" value="HTH-type_TetR-like_transc_reg"/>
</dbReference>
<evidence type="ECO:0000313" key="6">
    <source>
        <dbReference type="EMBL" id="MBW8483122.1"/>
    </source>
</evidence>
<keyword evidence="2 4" id="KW-0238">DNA-binding</keyword>
<dbReference type="SUPFAM" id="SSF46689">
    <property type="entry name" value="Homeodomain-like"/>
    <property type="match status" value="1"/>
</dbReference>
<keyword evidence="1" id="KW-0805">Transcription regulation</keyword>
<dbReference type="PRINTS" id="PR00455">
    <property type="entry name" value="HTHTETR"/>
</dbReference>
<dbReference type="InterPro" id="IPR041678">
    <property type="entry name" value="TetR_C_16"/>
</dbReference>
<dbReference type="InterPro" id="IPR036271">
    <property type="entry name" value="Tet_transcr_reg_TetR-rel_C_sf"/>
</dbReference>
<dbReference type="Pfam" id="PF00440">
    <property type="entry name" value="TetR_N"/>
    <property type="match status" value="1"/>
</dbReference>
<evidence type="ECO:0000313" key="7">
    <source>
        <dbReference type="Proteomes" id="UP000774570"/>
    </source>
</evidence>
<keyword evidence="7" id="KW-1185">Reference proteome</keyword>
<dbReference type="PANTHER" id="PTHR30055:SF234">
    <property type="entry name" value="HTH-TYPE TRANSCRIPTIONAL REGULATOR BETI"/>
    <property type="match status" value="1"/>
</dbReference>
<comment type="caution">
    <text evidence="6">The sequence shown here is derived from an EMBL/GenBank/DDBJ whole genome shotgun (WGS) entry which is preliminary data.</text>
</comment>
<dbReference type="InterPro" id="IPR009057">
    <property type="entry name" value="Homeodomain-like_sf"/>
</dbReference>
<reference evidence="6 7" key="1">
    <citation type="submission" date="2021-07" db="EMBL/GenBank/DDBJ databases">
        <title>Actinomadura sp. PM05-2 isolated from lichen.</title>
        <authorList>
            <person name="Somphong A."/>
            <person name="Phongsopitanun W."/>
            <person name="Tanasupawat S."/>
            <person name="Peongsungnone V."/>
        </authorList>
    </citation>
    <scope>NUCLEOTIDE SEQUENCE [LARGE SCALE GENOMIC DNA]</scope>
    <source>
        <strain evidence="6 7">PM05-2</strain>
    </source>
</reference>
<dbReference type="Pfam" id="PF17920">
    <property type="entry name" value="TetR_C_16"/>
    <property type="match status" value="1"/>
</dbReference>
<evidence type="ECO:0000256" key="4">
    <source>
        <dbReference type="PROSITE-ProRule" id="PRU00335"/>
    </source>
</evidence>
<accession>A0ABS7FRU3</accession>
<sequence>MARMTGGGRNAILLAARRAFALRPYAEVTLRGVAADAGVSAALIVKHFGTKEGLFEAIADFDPAAAELLGAPLERLGRHMVLELVRARRGPLRDPLLRVVYSLAISDERALLRRRFRDQVTARIAARLDGPDAALRAELAVGLLLGLGATLSLHRSGASAEASAEEIADLYAPGLQGLLTPGGVAGS</sequence>
<dbReference type="SUPFAM" id="SSF48498">
    <property type="entry name" value="Tetracyclin repressor-like, C-terminal domain"/>
    <property type="match status" value="1"/>
</dbReference>
<evidence type="ECO:0000256" key="3">
    <source>
        <dbReference type="ARBA" id="ARBA00023163"/>
    </source>
</evidence>
<dbReference type="Proteomes" id="UP000774570">
    <property type="component" value="Unassembled WGS sequence"/>
</dbReference>
<dbReference type="Gene3D" id="1.10.357.10">
    <property type="entry name" value="Tetracycline Repressor, domain 2"/>
    <property type="match status" value="1"/>
</dbReference>
<evidence type="ECO:0000256" key="2">
    <source>
        <dbReference type="ARBA" id="ARBA00023125"/>
    </source>
</evidence>
<feature type="DNA-binding region" description="H-T-H motif" evidence="4">
    <location>
        <begin position="29"/>
        <end position="48"/>
    </location>
</feature>
<evidence type="ECO:0000256" key="1">
    <source>
        <dbReference type="ARBA" id="ARBA00023015"/>
    </source>
</evidence>
<feature type="domain" description="HTH tetR-type" evidence="5">
    <location>
        <begin position="6"/>
        <end position="66"/>
    </location>
</feature>
<dbReference type="EMBL" id="JAIBOA010000006">
    <property type="protein sequence ID" value="MBW8483122.1"/>
    <property type="molecule type" value="Genomic_DNA"/>
</dbReference>
<proteinExistence type="predicted"/>
<dbReference type="PROSITE" id="PS50977">
    <property type="entry name" value="HTH_TETR_2"/>
    <property type="match status" value="1"/>
</dbReference>
<dbReference type="InterPro" id="IPR001647">
    <property type="entry name" value="HTH_TetR"/>
</dbReference>
<evidence type="ECO:0000259" key="5">
    <source>
        <dbReference type="PROSITE" id="PS50977"/>
    </source>
</evidence>
<keyword evidence="3" id="KW-0804">Transcription</keyword>
<dbReference type="PANTHER" id="PTHR30055">
    <property type="entry name" value="HTH-TYPE TRANSCRIPTIONAL REGULATOR RUTR"/>
    <property type="match status" value="1"/>
</dbReference>
<name>A0ABS7FRU3_9ACTN</name>
<gene>
    <name evidence="6" type="ORF">K1Y72_12125</name>
</gene>